<keyword evidence="3" id="KW-0805">Transcription regulation</keyword>
<dbReference type="PANTHER" id="PTHR32071">
    <property type="entry name" value="TRANSCRIPTIONAL REGULATORY PROTEIN"/>
    <property type="match status" value="1"/>
</dbReference>
<dbReference type="InterPro" id="IPR003593">
    <property type="entry name" value="AAA+_ATPase"/>
</dbReference>
<keyword evidence="1" id="KW-0547">Nucleotide-binding</keyword>
<dbReference type="InterPro" id="IPR011006">
    <property type="entry name" value="CheY-like_superfamily"/>
</dbReference>
<dbReference type="AlphaFoldDB" id="A0A846QK43"/>
<accession>A0A846QK43</accession>
<dbReference type="PROSITE" id="PS50110">
    <property type="entry name" value="RESPONSE_REGULATORY"/>
    <property type="match status" value="1"/>
</dbReference>
<evidence type="ECO:0000313" key="9">
    <source>
        <dbReference type="EMBL" id="NJB68578.1"/>
    </source>
</evidence>
<evidence type="ECO:0000256" key="2">
    <source>
        <dbReference type="ARBA" id="ARBA00022840"/>
    </source>
</evidence>
<dbReference type="CDD" id="cd00156">
    <property type="entry name" value="REC"/>
    <property type="match status" value="1"/>
</dbReference>
<reference evidence="9 10" key="1">
    <citation type="submission" date="2020-03" db="EMBL/GenBank/DDBJ databases">
        <title>Genomic Encyclopedia of Type Strains, Phase IV (KMG-IV): sequencing the most valuable type-strain genomes for metagenomic binning, comparative biology and taxonomic classification.</title>
        <authorList>
            <person name="Goeker M."/>
        </authorList>
    </citation>
    <scope>NUCLEOTIDE SEQUENCE [LARGE SCALE GENOMIC DNA]</scope>
    <source>
        <strain evidence="9 10">DSM 24233</strain>
    </source>
</reference>
<organism evidence="9 10">
    <name type="scientific">Desulfobaculum xiamenense</name>
    <dbReference type="NCBI Taxonomy" id="995050"/>
    <lineage>
        <taxon>Bacteria</taxon>
        <taxon>Pseudomonadati</taxon>
        <taxon>Thermodesulfobacteriota</taxon>
        <taxon>Desulfovibrionia</taxon>
        <taxon>Desulfovibrionales</taxon>
        <taxon>Desulfovibrionaceae</taxon>
        <taxon>Desulfobaculum</taxon>
    </lineage>
</organism>
<evidence type="ECO:0000256" key="3">
    <source>
        <dbReference type="ARBA" id="ARBA00023015"/>
    </source>
</evidence>
<feature type="domain" description="Sigma-54 factor interaction" evidence="7">
    <location>
        <begin position="146"/>
        <end position="375"/>
    </location>
</feature>
<feature type="modified residue" description="4-aspartylphosphate" evidence="6">
    <location>
        <position position="61"/>
    </location>
</feature>
<evidence type="ECO:0000256" key="6">
    <source>
        <dbReference type="PROSITE-ProRule" id="PRU00169"/>
    </source>
</evidence>
<dbReference type="SMART" id="SM00448">
    <property type="entry name" value="REC"/>
    <property type="match status" value="1"/>
</dbReference>
<dbReference type="InterPro" id="IPR027417">
    <property type="entry name" value="P-loop_NTPase"/>
</dbReference>
<dbReference type="PROSITE" id="PS50045">
    <property type="entry name" value="SIGMA54_INTERACT_4"/>
    <property type="match status" value="1"/>
</dbReference>
<dbReference type="InterPro" id="IPR058031">
    <property type="entry name" value="AAA_lid_NorR"/>
</dbReference>
<dbReference type="CDD" id="cd00009">
    <property type="entry name" value="AAA"/>
    <property type="match status" value="1"/>
</dbReference>
<dbReference type="PROSITE" id="PS00688">
    <property type="entry name" value="SIGMA54_INTERACT_3"/>
    <property type="match status" value="1"/>
</dbReference>
<evidence type="ECO:0000259" key="8">
    <source>
        <dbReference type="PROSITE" id="PS50110"/>
    </source>
</evidence>
<dbReference type="Gene3D" id="3.40.50.300">
    <property type="entry name" value="P-loop containing nucleotide triphosphate hydrolases"/>
    <property type="match status" value="1"/>
</dbReference>
<dbReference type="Pfam" id="PF25601">
    <property type="entry name" value="AAA_lid_14"/>
    <property type="match status" value="1"/>
</dbReference>
<dbReference type="GO" id="GO:0003677">
    <property type="term" value="F:DNA binding"/>
    <property type="evidence" value="ECO:0007669"/>
    <property type="project" value="UniProtKB-KW"/>
</dbReference>
<keyword evidence="4" id="KW-0238">DNA-binding</keyword>
<proteinExistence type="predicted"/>
<name>A0A846QK43_9BACT</name>
<dbReference type="InterPro" id="IPR025944">
    <property type="entry name" value="Sigma_54_int_dom_CS"/>
</dbReference>
<dbReference type="Gene3D" id="1.10.8.60">
    <property type="match status" value="1"/>
</dbReference>
<dbReference type="GO" id="GO:0005524">
    <property type="term" value="F:ATP binding"/>
    <property type="evidence" value="ECO:0007669"/>
    <property type="project" value="UniProtKB-KW"/>
</dbReference>
<evidence type="ECO:0000256" key="4">
    <source>
        <dbReference type="ARBA" id="ARBA00023125"/>
    </source>
</evidence>
<dbReference type="SUPFAM" id="SSF52540">
    <property type="entry name" value="P-loop containing nucleoside triphosphate hydrolases"/>
    <property type="match status" value="1"/>
</dbReference>
<keyword evidence="10" id="KW-1185">Reference proteome</keyword>
<dbReference type="PROSITE" id="PS00676">
    <property type="entry name" value="SIGMA54_INTERACT_2"/>
    <property type="match status" value="1"/>
</dbReference>
<feature type="domain" description="Response regulatory" evidence="8">
    <location>
        <begin position="12"/>
        <end position="126"/>
    </location>
</feature>
<dbReference type="EMBL" id="JAATJA010000002">
    <property type="protein sequence ID" value="NJB68578.1"/>
    <property type="molecule type" value="Genomic_DNA"/>
</dbReference>
<evidence type="ECO:0000259" key="7">
    <source>
        <dbReference type="PROSITE" id="PS50045"/>
    </source>
</evidence>
<keyword evidence="5" id="KW-0804">Transcription</keyword>
<dbReference type="PANTHER" id="PTHR32071:SF113">
    <property type="entry name" value="ALGINATE BIOSYNTHESIS TRANSCRIPTIONAL REGULATORY PROTEIN ALGB"/>
    <property type="match status" value="1"/>
</dbReference>
<comment type="caution">
    <text evidence="9">The sequence shown here is derived from an EMBL/GenBank/DDBJ whole genome shotgun (WGS) entry which is preliminary data.</text>
</comment>
<dbReference type="GO" id="GO:0006355">
    <property type="term" value="P:regulation of DNA-templated transcription"/>
    <property type="evidence" value="ECO:0007669"/>
    <property type="project" value="InterPro"/>
</dbReference>
<dbReference type="Gene3D" id="3.40.50.2300">
    <property type="match status" value="1"/>
</dbReference>
<dbReference type="InterPro" id="IPR009057">
    <property type="entry name" value="Homeodomain-like_sf"/>
</dbReference>
<protein>
    <submittedName>
        <fullName evidence="9">Two-component system NtrC family response regulator</fullName>
    </submittedName>
</protein>
<evidence type="ECO:0000313" key="10">
    <source>
        <dbReference type="Proteomes" id="UP000580856"/>
    </source>
</evidence>
<keyword evidence="6" id="KW-0597">Phosphoprotein</keyword>
<evidence type="ECO:0000256" key="1">
    <source>
        <dbReference type="ARBA" id="ARBA00022741"/>
    </source>
</evidence>
<dbReference type="SUPFAM" id="SSF52172">
    <property type="entry name" value="CheY-like"/>
    <property type="match status" value="1"/>
</dbReference>
<dbReference type="Proteomes" id="UP000580856">
    <property type="component" value="Unassembled WGS sequence"/>
</dbReference>
<gene>
    <name evidence="9" type="ORF">GGQ74_002251</name>
</gene>
<dbReference type="SMART" id="SM00382">
    <property type="entry name" value="AAA"/>
    <property type="match status" value="1"/>
</dbReference>
<dbReference type="Gene3D" id="1.10.10.60">
    <property type="entry name" value="Homeodomain-like"/>
    <property type="match status" value="1"/>
</dbReference>
<dbReference type="FunFam" id="3.40.50.300:FF:000006">
    <property type="entry name" value="DNA-binding transcriptional regulator NtrC"/>
    <property type="match status" value="1"/>
</dbReference>
<keyword evidence="2" id="KW-0067">ATP-binding</keyword>
<dbReference type="InterPro" id="IPR025943">
    <property type="entry name" value="Sigma_54_int_dom_ATP-bd_2"/>
</dbReference>
<sequence>MTMLNDQNIFGRILVVDDDPEVRGTMESLLRRMLLHCECAATLGEGLRAMREGSFDVVFLDVRLPDGNGLEALAEIKAIPDAPEVIILTGQGDPDGAELAIQGGVWDYLVKPTPIKQTMLSVQRALKYHEEKKAEAPVVALNLDRVIGHAPGMHAVFDLIAQAARSVSSTLITGETGTGKELTARTIHENGPRKDGRFVVVDCASLTETLVESTLFGHRKGAFTGADKDRTGLVRMADGGTLFLDEVGEMPMSLQKSFLRVLQEKRFRPVGDTREEQSDFRLIAATNKDLEAMVREGRFREDLLFRLKTITIELPPLRSRPEDIRPLAMYHVTNLCEEYCLPVKGFGSDFFEVLGAYSWPGNVRELFNVLERAFVASGQEKTLYAMHLPHDIRIKVAKASLGGKGGPCRETPRPGLEATHVPAVDAKSGSPFAGLDALFVGPLPNLRDFKTIMEKRYLEYLMERYDGDLASILKVSGLSRSHYYALLKKTGIASRQG</sequence>
<dbReference type="InterPro" id="IPR001789">
    <property type="entry name" value="Sig_transdc_resp-reg_receiver"/>
</dbReference>
<dbReference type="GO" id="GO:0000160">
    <property type="term" value="P:phosphorelay signal transduction system"/>
    <property type="evidence" value="ECO:0007669"/>
    <property type="project" value="InterPro"/>
</dbReference>
<dbReference type="Pfam" id="PF00158">
    <property type="entry name" value="Sigma54_activat"/>
    <property type="match status" value="1"/>
</dbReference>
<dbReference type="SUPFAM" id="SSF46689">
    <property type="entry name" value="Homeodomain-like"/>
    <property type="match status" value="1"/>
</dbReference>
<dbReference type="Pfam" id="PF00072">
    <property type="entry name" value="Response_reg"/>
    <property type="match status" value="1"/>
</dbReference>
<dbReference type="InterPro" id="IPR002078">
    <property type="entry name" value="Sigma_54_int"/>
</dbReference>
<evidence type="ECO:0000256" key="5">
    <source>
        <dbReference type="ARBA" id="ARBA00023163"/>
    </source>
</evidence>